<dbReference type="PANTHER" id="PTHR35369:SF2">
    <property type="entry name" value="BLR3025 PROTEIN"/>
    <property type="match status" value="1"/>
</dbReference>
<dbReference type="InterPro" id="IPR017961">
    <property type="entry name" value="DNA_pol_Y-fam_little_finger"/>
</dbReference>
<dbReference type="CDD" id="cd03468">
    <property type="entry name" value="PolY_like"/>
    <property type="match status" value="1"/>
</dbReference>
<dbReference type="InterPro" id="IPR043502">
    <property type="entry name" value="DNA/RNA_pol_sf"/>
</dbReference>
<dbReference type="PANTHER" id="PTHR35369">
    <property type="entry name" value="BLR3025 PROTEIN-RELATED"/>
    <property type="match status" value="1"/>
</dbReference>
<evidence type="ECO:0000259" key="8">
    <source>
        <dbReference type="Pfam" id="PF11799"/>
    </source>
</evidence>
<name>A0A840CAP1_9HYPH</name>
<evidence type="ECO:0000256" key="6">
    <source>
        <dbReference type="ARBA" id="ARBA00049244"/>
    </source>
</evidence>
<dbReference type="SUPFAM" id="SSF56672">
    <property type="entry name" value="DNA/RNA polymerases"/>
    <property type="match status" value="1"/>
</dbReference>
<evidence type="ECO:0000313" key="10">
    <source>
        <dbReference type="Proteomes" id="UP000577362"/>
    </source>
</evidence>
<dbReference type="AlphaFoldDB" id="A0A840CAP1"/>
<sequence>MSTVSSASPRRYLALWFPFLPADRQRRTSPPSPAQAEAPLVLVEKVSSALRLAAVDRQGFLLGLTPGLTLADARARIPHLVAVDMDRAADAALLARLADWCDRYTPLVAVEEPDGLVLDITGCVHLFAGEAGLRRTVMQGLARGGLTVRGSVAGTPQAAAALARFGRKALGRHDIVPPGEEEMAVRPLPAAALGVSPEVLLALTRAGLKTVGDLAERPGAPLAARFGADLPIRLARILGQEDIGISPRRPLPPCLVERRFAEPVAREEDIDAALAGLAHRAGRILAERGEGGRRFEAAFFRADGRVTRLAVATGRPTRDAAVIMRLFRERLAALADPLDPGFGFDLLRLAVTACEPLGESQVSLDGRMVEDEEVAALVDRLGARFGAAAVLRPAFVDTHIPERAVRMVPAARLDDGGTAPPCGWPVERPADPPARPVHLFDPPQPIEALAEVPDGPPLRFRWRRVLHEIARAEGPERIAPEWWRDEAGEEPTRDYYRVEDATGRRFWVFRQGLFGEAPAPRWFLHGIFA</sequence>
<gene>
    <name evidence="9" type="ORF">GGR16_004986</name>
</gene>
<comment type="function">
    <text evidence="5">Poorly processive, error-prone DNA polymerase involved in untargeted mutagenesis. Copies undamaged DNA at stalled replication forks, which arise in vivo from mismatched or misaligned primer ends. These misaligned primers can be extended by PolIV. Exhibits no 3'-5' exonuclease (proofreading) activity. May be involved in translesional synthesis, in conjunction with the beta clamp from PolIII.</text>
</comment>
<feature type="domain" description="UmuC" evidence="7">
    <location>
        <begin position="38"/>
        <end position="159"/>
    </location>
</feature>
<dbReference type="Proteomes" id="UP000577362">
    <property type="component" value="Unassembled WGS sequence"/>
</dbReference>
<comment type="catalytic activity">
    <reaction evidence="6">
        <text>DNA(n) + a 2'-deoxyribonucleoside 5'-triphosphate = DNA(n+1) + diphosphate</text>
        <dbReference type="Rhea" id="RHEA:22508"/>
        <dbReference type="Rhea" id="RHEA-COMP:17339"/>
        <dbReference type="Rhea" id="RHEA-COMP:17340"/>
        <dbReference type="ChEBI" id="CHEBI:33019"/>
        <dbReference type="ChEBI" id="CHEBI:61560"/>
        <dbReference type="ChEBI" id="CHEBI:173112"/>
        <dbReference type="EC" id="2.7.7.7"/>
    </reaction>
</comment>
<accession>A0A840CAP1</accession>
<comment type="caution">
    <text evidence="9">The sequence shown here is derived from an EMBL/GenBank/DDBJ whole genome shotgun (WGS) entry which is preliminary data.</text>
</comment>
<evidence type="ECO:0000256" key="4">
    <source>
        <dbReference type="ARBA" id="ARBA00022763"/>
    </source>
</evidence>
<evidence type="ECO:0000256" key="3">
    <source>
        <dbReference type="ARBA" id="ARBA00012417"/>
    </source>
</evidence>
<dbReference type="Pfam" id="PF11799">
    <property type="entry name" value="IMS_C"/>
    <property type="match status" value="1"/>
</dbReference>
<feature type="domain" description="DNA polymerase Y-family little finger" evidence="8">
    <location>
        <begin position="256"/>
        <end position="364"/>
    </location>
</feature>
<dbReference type="Pfam" id="PF00817">
    <property type="entry name" value="IMS"/>
    <property type="match status" value="1"/>
</dbReference>
<evidence type="ECO:0000259" key="7">
    <source>
        <dbReference type="Pfam" id="PF00817"/>
    </source>
</evidence>
<comment type="cofactor">
    <cofactor evidence="1">
        <name>Mg(2+)</name>
        <dbReference type="ChEBI" id="CHEBI:18420"/>
    </cofactor>
</comment>
<evidence type="ECO:0000313" key="9">
    <source>
        <dbReference type="EMBL" id="MBB4019926.1"/>
    </source>
</evidence>
<dbReference type="InterPro" id="IPR001126">
    <property type="entry name" value="UmuC"/>
</dbReference>
<dbReference type="EC" id="2.7.7.7" evidence="3"/>
<evidence type="ECO:0000256" key="5">
    <source>
        <dbReference type="ARBA" id="ARBA00025589"/>
    </source>
</evidence>
<protein>
    <recommendedName>
        <fullName evidence="3">DNA-directed DNA polymerase</fullName>
        <ecNumber evidence="3">2.7.7.7</ecNumber>
    </recommendedName>
</protein>
<organism evidence="9 10">
    <name type="scientific">Chelatococcus caeni</name>
    <dbReference type="NCBI Taxonomy" id="1348468"/>
    <lineage>
        <taxon>Bacteria</taxon>
        <taxon>Pseudomonadati</taxon>
        <taxon>Pseudomonadota</taxon>
        <taxon>Alphaproteobacteria</taxon>
        <taxon>Hyphomicrobiales</taxon>
        <taxon>Chelatococcaceae</taxon>
        <taxon>Chelatococcus</taxon>
    </lineage>
</organism>
<evidence type="ECO:0000256" key="1">
    <source>
        <dbReference type="ARBA" id="ARBA00001946"/>
    </source>
</evidence>
<keyword evidence="4" id="KW-0227">DNA damage</keyword>
<evidence type="ECO:0000256" key="2">
    <source>
        <dbReference type="ARBA" id="ARBA00011245"/>
    </source>
</evidence>
<dbReference type="InterPro" id="IPR050356">
    <property type="entry name" value="SulA_CellDiv_inhibitor"/>
</dbReference>
<dbReference type="EMBL" id="JACIEN010000009">
    <property type="protein sequence ID" value="MBB4019926.1"/>
    <property type="molecule type" value="Genomic_DNA"/>
</dbReference>
<dbReference type="GO" id="GO:0006281">
    <property type="term" value="P:DNA repair"/>
    <property type="evidence" value="ECO:0007669"/>
    <property type="project" value="InterPro"/>
</dbReference>
<dbReference type="RefSeq" id="WP_183318750.1">
    <property type="nucleotide sequence ID" value="NZ_JACIEN010000009.1"/>
</dbReference>
<comment type="subunit">
    <text evidence="2">Monomer.</text>
</comment>
<reference evidence="9 10" key="1">
    <citation type="submission" date="2020-08" db="EMBL/GenBank/DDBJ databases">
        <title>Genomic Encyclopedia of Type Strains, Phase IV (KMG-IV): sequencing the most valuable type-strain genomes for metagenomic binning, comparative biology and taxonomic classification.</title>
        <authorList>
            <person name="Goeker M."/>
        </authorList>
    </citation>
    <scope>NUCLEOTIDE SEQUENCE [LARGE SCALE GENOMIC DNA]</scope>
    <source>
        <strain evidence="9 10">DSM 103737</strain>
    </source>
</reference>
<keyword evidence="10" id="KW-1185">Reference proteome</keyword>
<dbReference type="GO" id="GO:0003684">
    <property type="term" value="F:damaged DNA binding"/>
    <property type="evidence" value="ECO:0007669"/>
    <property type="project" value="InterPro"/>
</dbReference>
<proteinExistence type="predicted"/>